<protein>
    <submittedName>
        <fullName evidence="2">Uncharacterized protein</fullName>
    </submittedName>
</protein>
<feature type="region of interest" description="Disordered" evidence="1">
    <location>
        <begin position="30"/>
        <end position="53"/>
    </location>
</feature>
<name>A0A699XB77_TANCI</name>
<comment type="caution">
    <text evidence="2">The sequence shown here is derived from an EMBL/GenBank/DDBJ whole genome shotgun (WGS) entry which is preliminary data.</text>
</comment>
<dbReference type="AlphaFoldDB" id="A0A699XB77"/>
<sequence>AAGAYRYDGVDSAVNHCGGFESSGVAQAIPLPERPDGHAHGGATHGAGDAADSSRLAALAARGAAEPMRAVSPASTRARTGYVELLAD</sequence>
<reference evidence="2" key="1">
    <citation type="journal article" date="2019" name="Sci. Rep.">
        <title>Draft genome of Tanacetum cinerariifolium, the natural source of mosquito coil.</title>
        <authorList>
            <person name="Yamashiro T."/>
            <person name="Shiraishi A."/>
            <person name="Satake H."/>
            <person name="Nakayama K."/>
        </authorList>
    </citation>
    <scope>NUCLEOTIDE SEQUENCE</scope>
</reference>
<proteinExistence type="predicted"/>
<evidence type="ECO:0000313" key="2">
    <source>
        <dbReference type="EMBL" id="GFD57382.1"/>
    </source>
</evidence>
<organism evidence="2">
    <name type="scientific">Tanacetum cinerariifolium</name>
    <name type="common">Dalmatian daisy</name>
    <name type="synonym">Chrysanthemum cinerariifolium</name>
    <dbReference type="NCBI Taxonomy" id="118510"/>
    <lineage>
        <taxon>Eukaryota</taxon>
        <taxon>Viridiplantae</taxon>
        <taxon>Streptophyta</taxon>
        <taxon>Embryophyta</taxon>
        <taxon>Tracheophyta</taxon>
        <taxon>Spermatophyta</taxon>
        <taxon>Magnoliopsida</taxon>
        <taxon>eudicotyledons</taxon>
        <taxon>Gunneridae</taxon>
        <taxon>Pentapetalae</taxon>
        <taxon>asterids</taxon>
        <taxon>campanulids</taxon>
        <taxon>Asterales</taxon>
        <taxon>Asteraceae</taxon>
        <taxon>Asteroideae</taxon>
        <taxon>Anthemideae</taxon>
        <taxon>Anthemidinae</taxon>
        <taxon>Tanacetum</taxon>
    </lineage>
</organism>
<gene>
    <name evidence="2" type="ORF">Tci_929351</name>
</gene>
<dbReference type="EMBL" id="BKCJ011840380">
    <property type="protein sequence ID" value="GFD57382.1"/>
    <property type="molecule type" value="Genomic_DNA"/>
</dbReference>
<feature type="non-terminal residue" evidence="2">
    <location>
        <position position="88"/>
    </location>
</feature>
<feature type="non-terminal residue" evidence="2">
    <location>
        <position position="1"/>
    </location>
</feature>
<accession>A0A699XB77</accession>
<evidence type="ECO:0000256" key="1">
    <source>
        <dbReference type="SAM" id="MobiDB-lite"/>
    </source>
</evidence>